<dbReference type="SUPFAM" id="SSF54593">
    <property type="entry name" value="Glyoxalase/Bleomycin resistance protein/Dihydroxybiphenyl dioxygenase"/>
    <property type="match status" value="1"/>
</dbReference>
<dbReference type="AlphaFoldDB" id="A0A1F7GTP4"/>
<sequence length="127" mass="14147">MNPVVHFEMPAKDRKRVKKFYENVFGWQMNQLGADMGDYLLATTSPIDKKGMHKKKGAINGGFYQRGSYGTVPHLVIAVDNLKKHVQLVKKAGGKILGKPMNIQGIGTFVMTKDTEGNRIGMLQPSR</sequence>
<dbReference type="Pfam" id="PF00903">
    <property type="entry name" value="Glyoxalase"/>
    <property type="match status" value="1"/>
</dbReference>
<comment type="caution">
    <text evidence="2">The sequence shown here is derived from an EMBL/GenBank/DDBJ whole genome shotgun (WGS) entry which is preliminary data.</text>
</comment>
<name>A0A1F7GTP4_9BACT</name>
<feature type="domain" description="VOC" evidence="1">
    <location>
        <begin position="3"/>
        <end position="125"/>
    </location>
</feature>
<dbReference type="Proteomes" id="UP000177026">
    <property type="component" value="Unassembled WGS sequence"/>
</dbReference>
<dbReference type="Gene3D" id="3.10.180.10">
    <property type="entry name" value="2,3-Dihydroxybiphenyl 1,2-Dioxygenase, domain 1"/>
    <property type="match status" value="1"/>
</dbReference>
<dbReference type="InterPro" id="IPR029068">
    <property type="entry name" value="Glyas_Bleomycin-R_OHBP_Dase"/>
</dbReference>
<proteinExistence type="predicted"/>
<dbReference type="InterPro" id="IPR052164">
    <property type="entry name" value="Anthracycline_SecMetBiosynth"/>
</dbReference>
<evidence type="ECO:0000313" key="3">
    <source>
        <dbReference type="Proteomes" id="UP000177026"/>
    </source>
</evidence>
<dbReference type="PROSITE" id="PS51819">
    <property type="entry name" value="VOC"/>
    <property type="match status" value="1"/>
</dbReference>
<dbReference type="PANTHER" id="PTHR33993:SF2">
    <property type="entry name" value="VOC DOMAIN-CONTAINING PROTEIN"/>
    <property type="match status" value="1"/>
</dbReference>
<protein>
    <recommendedName>
        <fullName evidence="1">VOC domain-containing protein</fullName>
    </recommendedName>
</protein>
<gene>
    <name evidence="2" type="ORF">A2866_02475</name>
</gene>
<evidence type="ECO:0000259" key="1">
    <source>
        <dbReference type="PROSITE" id="PS51819"/>
    </source>
</evidence>
<dbReference type="InterPro" id="IPR037523">
    <property type="entry name" value="VOC_core"/>
</dbReference>
<dbReference type="EMBL" id="MFZI01000002">
    <property type="protein sequence ID" value="OGK22263.1"/>
    <property type="molecule type" value="Genomic_DNA"/>
</dbReference>
<dbReference type="PANTHER" id="PTHR33993">
    <property type="entry name" value="GLYOXALASE-RELATED"/>
    <property type="match status" value="1"/>
</dbReference>
<dbReference type="CDD" id="cd07247">
    <property type="entry name" value="SgaA_N_like"/>
    <property type="match status" value="1"/>
</dbReference>
<organism evidence="2 3">
    <name type="scientific">Candidatus Roizmanbacteria bacterium RIFCSPHIGHO2_01_FULL_39_8</name>
    <dbReference type="NCBI Taxonomy" id="1802033"/>
    <lineage>
        <taxon>Bacteria</taxon>
        <taxon>Candidatus Roizmaniibacteriota</taxon>
    </lineage>
</organism>
<reference evidence="2 3" key="1">
    <citation type="journal article" date="2016" name="Nat. Commun.">
        <title>Thousands of microbial genomes shed light on interconnected biogeochemical processes in an aquifer system.</title>
        <authorList>
            <person name="Anantharaman K."/>
            <person name="Brown C.T."/>
            <person name="Hug L.A."/>
            <person name="Sharon I."/>
            <person name="Castelle C.J."/>
            <person name="Probst A.J."/>
            <person name="Thomas B.C."/>
            <person name="Singh A."/>
            <person name="Wilkins M.J."/>
            <person name="Karaoz U."/>
            <person name="Brodie E.L."/>
            <person name="Williams K.H."/>
            <person name="Hubbard S.S."/>
            <person name="Banfield J.F."/>
        </authorList>
    </citation>
    <scope>NUCLEOTIDE SEQUENCE [LARGE SCALE GENOMIC DNA]</scope>
</reference>
<accession>A0A1F7GTP4</accession>
<evidence type="ECO:0000313" key="2">
    <source>
        <dbReference type="EMBL" id="OGK22263.1"/>
    </source>
</evidence>
<dbReference type="InterPro" id="IPR004360">
    <property type="entry name" value="Glyas_Fos-R_dOase_dom"/>
</dbReference>